<sequence>MADSDRHLYTTTPHPQPPDLPCFSLILYICPLRGNLCSLRALAGFRQNHCNQVRRLARLWCFLAACRIIHMCVSIDPFLSPLSPPLFFLFPQWRSLLLDQS</sequence>
<protein>
    <submittedName>
        <fullName evidence="2">Uncharacterized protein</fullName>
    </submittedName>
</protein>
<accession>A0A1L9SA66</accession>
<name>A0A1L9SA66_9EURO</name>
<dbReference type="RefSeq" id="XP_022578564.1">
    <property type="nucleotide sequence ID" value="XM_022730248.1"/>
</dbReference>
<dbReference type="GeneID" id="34616712"/>
<keyword evidence="1" id="KW-0812">Transmembrane</keyword>
<dbReference type="Proteomes" id="UP000184188">
    <property type="component" value="Unassembled WGS sequence"/>
</dbReference>
<dbReference type="VEuPathDB" id="FungiDB:ASPZODRAFT_822478"/>
<feature type="transmembrane region" description="Helical" evidence="1">
    <location>
        <begin position="57"/>
        <end position="79"/>
    </location>
</feature>
<keyword evidence="3" id="KW-1185">Reference proteome</keyword>
<organism evidence="2 3">
    <name type="scientific">Penicilliopsis zonata CBS 506.65</name>
    <dbReference type="NCBI Taxonomy" id="1073090"/>
    <lineage>
        <taxon>Eukaryota</taxon>
        <taxon>Fungi</taxon>
        <taxon>Dikarya</taxon>
        <taxon>Ascomycota</taxon>
        <taxon>Pezizomycotina</taxon>
        <taxon>Eurotiomycetes</taxon>
        <taxon>Eurotiomycetidae</taxon>
        <taxon>Eurotiales</taxon>
        <taxon>Aspergillaceae</taxon>
        <taxon>Penicilliopsis</taxon>
    </lineage>
</organism>
<evidence type="ECO:0000313" key="3">
    <source>
        <dbReference type="Proteomes" id="UP000184188"/>
    </source>
</evidence>
<keyword evidence="1" id="KW-0472">Membrane</keyword>
<gene>
    <name evidence="2" type="ORF">ASPZODRAFT_822478</name>
</gene>
<reference evidence="3" key="1">
    <citation type="journal article" date="2017" name="Genome Biol.">
        <title>Comparative genomics reveals high biological diversity and specific adaptations in the industrially and medically important fungal genus Aspergillus.</title>
        <authorList>
            <person name="de Vries R.P."/>
            <person name="Riley R."/>
            <person name="Wiebenga A."/>
            <person name="Aguilar-Osorio G."/>
            <person name="Amillis S."/>
            <person name="Uchima C.A."/>
            <person name="Anderluh G."/>
            <person name="Asadollahi M."/>
            <person name="Askin M."/>
            <person name="Barry K."/>
            <person name="Battaglia E."/>
            <person name="Bayram O."/>
            <person name="Benocci T."/>
            <person name="Braus-Stromeyer S.A."/>
            <person name="Caldana C."/>
            <person name="Canovas D."/>
            <person name="Cerqueira G.C."/>
            <person name="Chen F."/>
            <person name="Chen W."/>
            <person name="Choi C."/>
            <person name="Clum A."/>
            <person name="Dos Santos R.A."/>
            <person name="Damasio A.R."/>
            <person name="Diallinas G."/>
            <person name="Emri T."/>
            <person name="Fekete E."/>
            <person name="Flipphi M."/>
            <person name="Freyberg S."/>
            <person name="Gallo A."/>
            <person name="Gournas C."/>
            <person name="Habgood R."/>
            <person name="Hainaut M."/>
            <person name="Harispe M.L."/>
            <person name="Henrissat B."/>
            <person name="Hilden K.S."/>
            <person name="Hope R."/>
            <person name="Hossain A."/>
            <person name="Karabika E."/>
            <person name="Karaffa L."/>
            <person name="Karanyi Z."/>
            <person name="Krasevec N."/>
            <person name="Kuo A."/>
            <person name="Kusch H."/>
            <person name="LaButti K."/>
            <person name="Lagendijk E.L."/>
            <person name="Lapidus A."/>
            <person name="Levasseur A."/>
            <person name="Lindquist E."/>
            <person name="Lipzen A."/>
            <person name="Logrieco A.F."/>
            <person name="MacCabe A."/>
            <person name="Maekelae M.R."/>
            <person name="Malavazi I."/>
            <person name="Melin P."/>
            <person name="Meyer V."/>
            <person name="Mielnichuk N."/>
            <person name="Miskei M."/>
            <person name="Molnar A.P."/>
            <person name="Mule G."/>
            <person name="Ngan C.Y."/>
            <person name="Orejas M."/>
            <person name="Orosz E."/>
            <person name="Ouedraogo J.P."/>
            <person name="Overkamp K.M."/>
            <person name="Park H.-S."/>
            <person name="Perrone G."/>
            <person name="Piumi F."/>
            <person name="Punt P.J."/>
            <person name="Ram A.F."/>
            <person name="Ramon A."/>
            <person name="Rauscher S."/>
            <person name="Record E."/>
            <person name="Riano-Pachon D.M."/>
            <person name="Robert V."/>
            <person name="Roehrig J."/>
            <person name="Ruller R."/>
            <person name="Salamov A."/>
            <person name="Salih N.S."/>
            <person name="Samson R.A."/>
            <person name="Sandor E."/>
            <person name="Sanguinetti M."/>
            <person name="Schuetze T."/>
            <person name="Sepcic K."/>
            <person name="Shelest E."/>
            <person name="Sherlock G."/>
            <person name="Sophianopoulou V."/>
            <person name="Squina F.M."/>
            <person name="Sun H."/>
            <person name="Susca A."/>
            <person name="Todd R.B."/>
            <person name="Tsang A."/>
            <person name="Unkles S.E."/>
            <person name="van de Wiele N."/>
            <person name="van Rossen-Uffink D."/>
            <person name="Oliveira J.V."/>
            <person name="Vesth T.C."/>
            <person name="Visser J."/>
            <person name="Yu J.-H."/>
            <person name="Zhou M."/>
            <person name="Andersen M.R."/>
            <person name="Archer D.B."/>
            <person name="Baker S.E."/>
            <person name="Benoit I."/>
            <person name="Brakhage A.A."/>
            <person name="Braus G.H."/>
            <person name="Fischer R."/>
            <person name="Frisvad J.C."/>
            <person name="Goldman G.H."/>
            <person name="Houbraken J."/>
            <person name="Oakley B."/>
            <person name="Pocsi I."/>
            <person name="Scazzocchio C."/>
            <person name="Seiboth B."/>
            <person name="vanKuyk P.A."/>
            <person name="Wortman J."/>
            <person name="Dyer P.S."/>
            <person name="Grigoriev I.V."/>
        </authorList>
    </citation>
    <scope>NUCLEOTIDE SEQUENCE [LARGE SCALE GENOMIC DNA]</scope>
    <source>
        <strain evidence="3">CBS 506.65</strain>
    </source>
</reference>
<evidence type="ECO:0000256" key="1">
    <source>
        <dbReference type="SAM" id="Phobius"/>
    </source>
</evidence>
<evidence type="ECO:0000313" key="2">
    <source>
        <dbReference type="EMBL" id="OJJ44054.1"/>
    </source>
</evidence>
<proteinExistence type="predicted"/>
<dbReference type="EMBL" id="KV878349">
    <property type="protein sequence ID" value="OJJ44054.1"/>
    <property type="molecule type" value="Genomic_DNA"/>
</dbReference>
<keyword evidence="1" id="KW-1133">Transmembrane helix</keyword>
<dbReference type="AlphaFoldDB" id="A0A1L9SA66"/>